<dbReference type="AlphaFoldDB" id="A0AAP7T9R1"/>
<dbReference type="InterPro" id="IPR021139">
    <property type="entry name" value="NYN"/>
</dbReference>
<dbReference type="PANTHER" id="PTHR35811">
    <property type="entry name" value="SLR1870 PROTEIN"/>
    <property type="match status" value="1"/>
</dbReference>
<name>A0AAP7T9R1_BACAM</name>
<dbReference type="Pfam" id="PF01936">
    <property type="entry name" value="NYN"/>
    <property type="match status" value="1"/>
</dbReference>
<gene>
    <name evidence="2" type="ORF">BKP66_17575</name>
</gene>
<dbReference type="PANTHER" id="PTHR35811:SF1">
    <property type="entry name" value="HTH OST-TYPE DOMAIN-CONTAINING PROTEIN"/>
    <property type="match status" value="1"/>
</dbReference>
<evidence type="ECO:0000259" key="1">
    <source>
        <dbReference type="Pfam" id="PF01936"/>
    </source>
</evidence>
<feature type="domain" description="NYN" evidence="1">
    <location>
        <begin position="51"/>
        <end position="202"/>
    </location>
</feature>
<dbReference type="EMBL" id="MOEA01000005">
    <property type="protein sequence ID" value="OIK19462.1"/>
    <property type="molecule type" value="Genomic_DNA"/>
</dbReference>
<organism evidence="2 3">
    <name type="scientific">Bacillus amyloliquefaciens</name>
    <name type="common">Bacillus velezensis</name>
    <dbReference type="NCBI Taxonomy" id="1390"/>
    <lineage>
        <taxon>Bacteria</taxon>
        <taxon>Bacillati</taxon>
        <taxon>Bacillota</taxon>
        <taxon>Bacilli</taxon>
        <taxon>Bacillales</taxon>
        <taxon>Bacillaceae</taxon>
        <taxon>Bacillus</taxon>
        <taxon>Bacillus amyloliquefaciens group</taxon>
    </lineage>
</organism>
<evidence type="ECO:0000313" key="3">
    <source>
        <dbReference type="Proteomes" id="UP000180036"/>
    </source>
</evidence>
<dbReference type="Gene3D" id="3.40.50.1010">
    <property type="entry name" value="5'-nuclease"/>
    <property type="match status" value="1"/>
</dbReference>
<evidence type="ECO:0000313" key="2">
    <source>
        <dbReference type="EMBL" id="OIK19462.1"/>
    </source>
</evidence>
<dbReference type="RefSeq" id="WP_003155831.1">
    <property type="nucleotide sequence ID" value="NZ_CP071042.1"/>
</dbReference>
<reference evidence="2 3" key="1">
    <citation type="submission" date="2016-10" db="EMBL/GenBank/DDBJ databases">
        <authorList>
            <person name="Marach S."/>
            <person name="Prathuangwong S."/>
            <person name="Takikawa Y."/>
            <person name="Dohra H."/>
        </authorList>
    </citation>
    <scope>NUCLEOTIDE SEQUENCE [LARGE SCALE GENOMIC DNA]</scope>
    <source>
        <strain evidence="2 3">K2</strain>
    </source>
</reference>
<protein>
    <submittedName>
        <fullName evidence="2">NYN domain-containing protein</fullName>
    </submittedName>
</protein>
<accession>A0AAP7T9R1</accession>
<sequence>MDELKEKRTGTVAQPLPQPAVDEQLKSAFQIMTSVVNDSNRTFNSERKLDNVAIFVDYDNVYWSLMNNYSHDPDYQSEDKNLFSRLWERYGQDNVRSFRVYADFNKLRSNMTSLQKKRVQIRHVYSNGKDGDHRKNASDIELCIDAIENTYKDPSISCYVFVTADSDMIPIMSRLMYKGKRVELYYSAKNAPKHIEFKNYAHHAEDLASLLGIEEKQYDRDKLMNQILVEIKKWHDSFGTQGDLFLGLSWFKRYLINTLSTPAEIISEILEELKQKSFIVEETKVLSKGKLKGSSKNQILCSELGLAKITESEDQAQVVK</sequence>
<dbReference type="Proteomes" id="UP000180036">
    <property type="component" value="Unassembled WGS sequence"/>
</dbReference>
<proteinExistence type="predicted"/>
<comment type="caution">
    <text evidence="2">The sequence shown here is derived from an EMBL/GenBank/DDBJ whole genome shotgun (WGS) entry which is preliminary data.</text>
</comment>
<dbReference type="GO" id="GO:0004540">
    <property type="term" value="F:RNA nuclease activity"/>
    <property type="evidence" value="ECO:0007669"/>
    <property type="project" value="InterPro"/>
</dbReference>